<dbReference type="Pfam" id="PF13307">
    <property type="entry name" value="Helicase_C_2"/>
    <property type="match status" value="1"/>
</dbReference>
<dbReference type="GO" id="GO:0051536">
    <property type="term" value="F:iron-sulfur cluster binding"/>
    <property type="evidence" value="ECO:0007669"/>
    <property type="project" value="UniProtKB-KW"/>
</dbReference>
<evidence type="ECO:0000256" key="2">
    <source>
        <dbReference type="ARBA" id="ARBA00022741"/>
    </source>
</evidence>
<evidence type="ECO:0000313" key="14">
    <source>
        <dbReference type="Proteomes" id="UP000196138"/>
    </source>
</evidence>
<evidence type="ECO:0000256" key="3">
    <source>
        <dbReference type="ARBA" id="ARBA00022801"/>
    </source>
</evidence>
<dbReference type="KEGG" id="cser:CCO03_16040"/>
<keyword evidence="9" id="KW-0413">Isomerase</keyword>
<dbReference type="GO" id="GO:0046872">
    <property type="term" value="F:metal ion binding"/>
    <property type="evidence" value="ECO:0007669"/>
    <property type="project" value="UniProtKB-KW"/>
</dbReference>
<evidence type="ECO:0000256" key="9">
    <source>
        <dbReference type="ARBA" id="ARBA00023235"/>
    </source>
</evidence>
<sequence length="841" mass="90361">MNPATVAVRALCEFAARSGDLDLRFTPAPSALEGMAGHARVRSRRAPGYETEVTLSGLYQDALQVRGRADGFDPEAGQLEEIKTYRGQLDGVRDHHRALHQAQARTYGHLLCQARGLTRLRVALVYVNVDTDAKTVLTEDCTAAELQAHFDQLCQRYLSWARAEAAHRLGRDAAMAGLAFPHGDFRSGQRELSVAVYRAARQGAQTGNGACLMAQAPTGIGKTLGTVFPMLKAMAHQGLDKLFFLTAKGTGQGVALRALAQLQPPPWTNEPAPSPACATVSSDAASATPSDAAPDAAPDAAACPADDPPLAPAAPRLRVLALLARDKACEHPDKACHGESCPLARGFFDRLPAARAAAPALADWHPASVRTLALAHGICPYYLAQELVRWSDVVVGDYNHYYDSSALLHALTREQGWRVGVLVDEAHNLVDRARRMYSAELSPFTLAAARQQATGPVRTALDRLRRCCTALASTQTADYAVLDAVPPTLLTALQRVTQAVGQAQDAGLQALGEDLLALHFEALQLLQLAEQFGPHALFDIARLPARATDRPHARASAVLGIRNVIPAPHLAPRHASAQATVLFSGTLNPPAFYRDLLGLPPTTAQVDIDTPFAADQLQVHVVREVSTRWADRAQSLTPIADLVAQQHARAPGNYLCFFSSFDYLQRVAERLRERHPALPLCLQTPAMDAAGREAFLAGFTETSRVVGLVVLGGVFAEGVDLPGRRLIGAFVATLGLPQLGPVNDAMRRVLAQRFGARQGDDYTYLYPGLRKVVQAAGRVIRSEDDRGTIHLIDDRYGRPHVQALLPRWWRLQAASAATAPVSGSAPAPSPSASHAEAARHA</sequence>
<dbReference type="PANTHER" id="PTHR11472">
    <property type="entry name" value="DNA REPAIR DEAD HELICASE RAD3/XP-D SUBFAMILY MEMBER"/>
    <property type="match status" value="1"/>
</dbReference>
<evidence type="ECO:0000256" key="1">
    <source>
        <dbReference type="ARBA" id="ARBA00022723"/>
    </source>
</evidence>
<dbReference type="InterPro" id="IPR027417">
    <property type="entry name" value="P-loop_NTPase"/>
</dbReference>
<feature type="region of interest" description="Disordered" evidence="11">
    <location>
        <begin position="265"/>
        <end position="309"/>
    </location>
</feature>
<dbReference type="EMBL" id="CP021455">
    <property type="protein sequence ID" value="ARU05977.1"/>
    <property type="molecule type" value="Genomic_DNA"/>
</dbReference>
<evidence type="ECO:0000256" key="7">
    <source>
        <dbReference type="ARBA" id="ARBA00023014"/>
    </source>
</evidence>
<feature type="region of interest" description="Disordered" evidence="11">
    <location>
        <begin position="820"/>
        <end position="841"/>
    </location>
</feature>
<evidence type="ECO:0000256" key="10">
    <source>
        <dbReference type="ARBA" id="ARBA00038058"/>
    </source>
</evidence>
<dbReference type="PROSITE" id="PS51193">
    <property type="entry name" value="HELICASE_ATP_BIND_2"/>
    <property type="match status" value="1"/>
</dbReference>
<keyword evidence="8" id="KW-0238">DNA-binding</keyword>
<evidence type="ECO:0000256" key="8">
    <source>
        <dbReference type="ARBA" id="ARBA00023125"/>
    </source>
</evidence>
<evidence type="ECO:0000256" key="6">
    <source>
        <dbReference type="ARBA" id="ARBA00023004"/>
    </source>
</evidence>
<dbReference type="GO" id="GO:0006139">
    <property type="term" value="P:nucleobase-containing compound metabolic process"/>
    <property type="evidence" value="ECO:0007669"/>
    <property type="project" value="InterPro"/>
</dbReference>
<dbReference type="SUPFAM" id="SSF52540">
    <property type="entry name" value="P-loop containing nucleoside triphosphate hydrolases"/>
    <property type="match status" value="1"/>
</dbReference>
<feature type="compositionally biased region" description="Low complexity" evidence="11">
    <location>
        <begin position="820"/>
        <end position="835"/>
    </location>
</feature>
<dbReference type="RefSeq" id="WP_087282663.1">
    <property type="nucleotide sequence ID" value="NZ_CP021455.1"/>
</dbReference>
<dbReference type="GO" id="GO:0003678">
    <property type="term" value="F:DNA helicase activity"/>
    <property type="evidence" value="ECO:0007669"/>
    <property type="project" value="InterPro"/>
</dbReference>
<dbReference type="OrthoDB" id="9765586at2"/>
<organism evidence="13 14">
    <name type="scientific">Comamonas serinivorans</name>
    <dbReference type="NCBI Taxonomy" id="1082851"/>
    <lineage>
        <taxon>Bacteria</taxon>
        <taxon>Pseudomonadati</taxon>
        <taxon>Pseudomonadota</taxon>
        <taxon>Betaproteobacteria</taxon>
        <taxon>Burkholderiales</taxon>
        <taxon>Comamonadaceae</taxon>
        <taxon>Comamonas</taxon>
    </lineage>
</organism>
<reference evidence="13 14" key="1">
    <citation type="submission" date="2017-05" db="EMBL/GenBank/DDBJ databases">
        <authorList>
            <person name="Song R."/>
            <person name="Chenine A.L."/>
            <person name="Ruprecht R.M."/>
        </authorList>
    </citation>
    <scope>NUCLEOTIDE SEQUENCE [LARGE SCALE GENOMIC DNA]</scope>
    <source>
        <strain evidence="13 14">DSM 26136</strain>
    </source>
</reference>
<protein>
    <submittedName>
        <fullName evidence="13">ATP-dependent DNA helicase</fullName>
    </submittedName>
</protein>
<keyword evidence="2" id="KW-0547">Nucleotide-binding</keyword>
<keyword evidence="7" id="KW-0411">Iron-sulfur</keyword>
<keyword evidence="4 13" id="KW-0347">Helicase</keyword>
<accession>A0A1Y0EQP9</accession>
<evidence type="ECO:0000256" key="4">
    <source>
        <dbReference type="ARBA" id="ARBA00022806"/>
    </source>
</evidence>
<evidence type="ECO:0000259" key="12">
    <source>
        <dbReference type="PROSITE" id="PS51193"/>
    </source>
</evidence>
<dbReference type="Pfam" id="PF06733">
    <property type="entry name" value="DEAD_2"/>
    <property type="match status" value="1"/>
</dbReference>
<dbReference type="PANTHER" id="PTHR11472:SF34">
    <property type="entry name" value="REGULATOR OF TELOMERE ELONGATION HELICASE 1"/>
    <property type="match status" value="1"/>
</dbReference>
<dbReference type="InterPro" id="IPR006555">
    <property type="entry name" value="ATP-dep_Helicase_C"/>
</dbReference>
<keyword evidence="14" id="KW-1185">Reference proteome</keyword>
<evidence type="ECO:0000313" key="13">
    <source>
        <dbReference type="EMBL" id="ARU05977.1"/>
    </source>
</evidence>
<comment type="similarity">
    <text evidence="10">Belongs to the helicase family. DinG subfamily.</text>
</comment>
<dbReference type="Gene3D" id="3.40.50.300">
    <property type="entry name" value="P-loop containing nucleotide triphosphate hydrolases"/>
    <property type="match status" value="2"/>
</dbReference>
<evidence type="ECO:0000256" key="11">
    <source>
        <dbReference type="SAM" id="MobiDB-lite"/>
    </source>
</evidence>
<dbReference type="InterPro" id="IPR014013">
    <property type="entry name" value="Helic_SF1/SF2_ATP-bd_DinG/Rad3"/>
</dbReference>
<keyword evidence="6" id="KW-0408">Iron</keyword>
<feature type="compositionally biased region" description="Low complexity" evidence="11">
    <location>
        <begin position="276"/>
        <end position="305"/>
    </location>
</feature>
<dbReference type="Proteomes" id="UP000196138">
    <property type="component" value="Chromosome"/>
</dbReference>
<dbReference type="AlphaFoldDB" id="A0A1Y0EQP9"/>
<feature type="domain" description="Helicase ATP-binding" evidence="12">
    <location>
        <begin position="175"/>
        <end position="468"/>
    </location>
</feature>
<dbReference type="InterPro" id="IPR010614">
    <property type="entry name" value="RAD3-like_helicase_DEAD"/>
</dbReference>
<dbReference type="GO" id="GO:0003677">
    <property type="term" value="F:DNA binding"/>
    <property type="evidence" value="ECO:0007669"/>
    <property type="project" value="UniProtKB-KW"/>
</dbReference>
<feature type="compositionally biased region" description="Pro residues" evidence="11">
    <location>
        <begin position="265"/>
        <end position="274"/>
    </location>
</feature>
<dbReference type="GO" id="GO:0016818">
    <property type="term" value="F:hydrolase activity, acting on acid anhydrides, in phosphorus-containing anhydrides"/>
    <property type="evidence" value="ECO:0007669"/>
    <property type="project" value="InterPro"/>
</dbReference>
<gene>
    <name evidence="13" type="ORF">CCO03_16040</name>
</gene>
<dbReference type="GO" id="GO:0005524">
    <property type="term" value="F:ATP binding"/>
    <property type="evidence" value="ECO:0007669"/>
    <property type="project" value="UniProtKB-KW"/>
</dbReference>
<name>A0A1Y0EQP9_9BURK</name>
<keyword evidence="5" id="KW-0067">ATP-binding</keyword>
<evidence type="ECO:0000256" key="5">
    <source>
        <dbReference type="ARBA" id="ARBA00022840"/>
    </source>
</evidence>
<keyword evidence="3" id="KW-0378">Hydrolase</keyword>
<proteinExistence type="inferred from homology"/>
<dbReference type="InterPro" id="IPR045028">
    <property type="entry name" value="DinG/Rad3-like"/>
</dbReference>
<keyword evidence="1" id="KW-0479">Metal-binding</keyword>
<dbReference type="SMART" id="SM00491">
    <property type="entry name" value="HELICc2"/>
    <property type="match status" value="1"/>
</dbReference>